<dbReference type="AlphaFoldDB" id="A0AAN0MK70"/>
<dbReference type="SUPFAM" id="SSF141868">
    <property type="entry name" value="EAL domain-like"/>
    <property type="match status" value="1"/>
</dbReference>
<dbReference type="InterPro" id="IPR050706">
    <property type="entry name" value="Cyclic-di-GMP_PDE-like"/>
</dbReference>
<organism evidence="2 3">
    <name type="scientific">Pectobacterium araliae</name>
    <dbReference type="NCBI Taxonomy" id="3073862"/>
    <lineage>
        <taxon>Bacteria</taxon>
        <taxon>Pseudomonadati</taxon>
        <taxon>Pseudomonadota</taxon>
        <taxon>Gammaproteobacteria</taxon>
        <taxon>Enterobacterales</taxon>
        <taxon>Pectobacteriaceae</taxon>
        <taxon>Pectobacterium</taxon>
    </lineage>
</organism>
<dbReference type="InterPro" id="IPR035919">
    <property type="entry name" value="EAL_sf"/>
</dbReference>
<evidence type="ECO:0000259" key="1">
    <source>
        <dbReference type="PROSITE" id="PS50883"/>
    </source>
</evidence>
<sequence length="67" mass="7392">MLSHIVSMAHCLNQHIVAEGVETLVQEAYLKSLGVAYVQGWLYSKALTQEALIAFLATRRKTTSDGQ</sequence>
<dbReference type="Proteomes" id="UP001377830">
    <property type="component" value="Chromosome"/>
</dbReference>
<gene>
    <name evidence="2" type="ORF">PEC302110_09620</name>
</gene>
<evidence type="ECO:0000313" key="3">
    <source>
        <dbReference type="Proteomes" id="UP001377830"/>
    </source>
</evidence>
<dbReference type="KEGG" id="parl:PEC302110_09620"/>
<protein>
    <recommendedName>
        <fullName evidence="1">EAL domain-containing protein</fullName>
    </recommendedName>
</protein>
<feature type="domain" description="EAL" evidence="1">
    <location>
        <begin position="1"/>
        <end position="60"/>
    </location>
</feature>
<reference evidence="3" key="1">
    <citation type="journal article" date="2024" name="Int. J. Syst. Evol. Microbiol.">
        <title>Pectobacterium araliae sp. nov., a pathogen causing bacterial soft rot of Japanese angelica tree in Japan.</title>
        <authorList>
            <person name="Sawada H."/>
            <person name="Someya N."/>
            <person name="Morohoshi T."/>
            <person name="Ono M."/>
            <person name="Satou M."/>
        </authorList>
    </citation>
    <scope>NUCLEOTIDE SEQUENCE [LARGE SCALE GENOMIC DNA]</scope>
    <source>
        <strain evidence="3">MAFF 302110</strain>
    </source>
</reference>
<accession>A0AAN0MK70</accession>
<dbReference type="EMBL" id="AP028908">
    <property type="protein sequence ID" value="BES83865.1"/>
    <property type="molecule type" value="Genomic_DNA"/>
</dbReference>
<dbReference type="PROSITE" id="PS50883">
    <property type="entry name" value="EAL"/>
    <property type="match status" value="1"/>
</dbReference>
<dbReference type="PANTHER" id="PTHR33121:SF79">
    <property type="entry name" value="CYCLIC DI-GMP PHOSPHODIESTERASE PDED-RELATED"/>
    <property type="match status" value="1"/>
</dbReference>
<dbReference type="InterPro" id="IPR001633">
    <property type="entry name" value="EAL_dom"/>
</dbReference>
<evidence type="ECO:0000313" key="2">
    <source>
        <dbReference type="EMBL" id="BES83865.1"/>
    </source>
</evidence>
<dbReference type="GO" id="GO:0071111">
    <property type="term" value="F:cyclic-guanylate-specific phosphodiesterase activity"/>
    <property type="evidence" value="ECO:0007669"/>
    <property type="project" value="InterPro"/>
</dbReference>
<name>A0AAN0MK70_9GAMM</name>
<dbReference type="Gene3D" id="3.20.20.450">
    <property type="entry name" value="EAL domain"/>
    <property type="match status" value="1"/>
</dbReference>
<dbReference type="PANTHER" id="PTHR33121">
    <property type="entry name" value="CYCLIC DI-GMP PHOSPHODIESTERASE PDEF"/>
    <property type="match status" value="1"/>
</dbReference>
<proteinExistence type="predicted"/>
<keyword evidence="3" id="KW-1185">Reference proteome</keyword>
<dbReference type="Pfam" id="PF00563">
    <property type="entry name" value="EAL"/>
    <property type="match status" value="1"/>
</dbReference>